<dbReference type="RefSeq" id="WP_275421951.1">
    <property type="nucleotide sequence ID" value="NZ_CP106877.1"/>
</dbReference>
<dbReference type="KEGG" id="fhl:OE105_06550"/>
<gene>
    <name evidence="1" type="ORF">OE105_06550</name>
</gene>
<accession>A0A9E8RZB6</accession>
<keyword evidence="2" id="KW-1185">Reference proteome</keyword>
<reference evidence="1" key="1">
    <citation type="submission" date="2022-09" db="EMBL/GenBank/DDBJ databases">
        <title>Complete Genomes of Fervidibacillus albus and Fervidibacillus halotolerans isolated from tidal flat sediments.</title>
        <authorList>
            <person name="Kwon K.K."/>
            <person name="Yang S.-H."/>
            <person name="Park M.J."/>
            <person name="Oh H.-M."/>
        </authorList>
    </citation>
    <scope>NUCLEOTIDE SEQUENCE</scope>
    <source>
        <strain evidence="1">MEBiC13594</strain>
    </source>
</reference>
<name>A0A9E8RZB6_9BACI</name>
<protein>
    <submittedName>
        <fullName evidence="1">Uncharacterized protein</fullName>
    </submittedName>
</protein>
<evidence type="ECO:0000313" key="1">
    <source>
        <dbReference type="EMBL" id="WAA13756.1"/>
    </source>
</evidence>
<evidence type="ECO:0000313" key="2">
    <source>
        <dbReference type="Proteomes" id="UP001164726"/>
    </source>
</evidence>
<dbReference type="Proteomes" id="UP001164726">
    <property type="component" value="Chromosome"/>
</dbReference>
<dbReference type="EMBL" id="CP106877">
    <property type="protein sequence ID" value="WAA13756.1"/>
    <property type="molecule type" value="Genomic_DNA"/>
</dbReference>
<dbReference type="AlphaFoldDB" id="A0A9E8RZB6"/>
<proteinExistence type="predicted"/>
<organism evidence="1 2">
    <name type="scientific">Fervidibacillus halotolerans</name>
    <dbReference type="NCBI Taxonomy" id="2980027"/>
    <lineage>
        <taxon>Bacteria</taxon>
        <taxon>Bacillati</taxon>
        <taxon>Bacillota</taxon>
        <taxon>Bacilli</taxon>
        <taxon>Bacillales</taxon>
        <taxon>Bacillaceae</taxon>
        <taxon>Fervidibacillus</taxon>
    </lineage>
</organism>
<sequence length="295" mass="34675">MTYIIENANVLKNNELIRTSLLVNGEKITSVQPSFSKYRYIRMDLKEFIMTPTYVFLLHQLPNQKDGYSKKNDLLQRFLLKGCTTVIAVEKVMYLNELLEKRESIRRFFHHTPMDYVAAVRIPIRLLTVPFIQTCKREKIPAIFVEFQDKRDLYKIPWGWIREALFPYNCPLIPAPAKDEPKLLETWQFVMEKEKIPHITEPLKEGEPIPIDVLKKIGIYPLKGYLQTGGELSYNLFLTDDNQWIVEKGKPITLERSNLVITVHKGEIIRVKNTFFYNPNKGEEIIIHRPSFFQS</sequence>